<dbReference type="Proteomes" id="UP000094112">
    <property type="component" value="Unassembled WGS sequence"/>
</dbReference>
<feature type="active site" description="Proton donor" evidence="2">
    <location>
        <position position="55"/>
    </location>
</feature>
<dbReference type="Pfam" id="PF00248">
    <property type="entry name" value="Aldo_ket_red"/>
    <property type="match status" value="1"/>
</dbReference>
<evidence type="ECO:0000259" key="5">
    <source>
        <dbReference type="Pfam" id="PF00248"/>
    </source>
</evidence>
<dbReference type="GO" id="GO:0016616">
    <property type="term" value="F:oxidoreductase activity, acting on the CH-OH group of donors, NAD or NADP as acceptor"/>
    <property type="evidence" value="ECO:0007669"/>
    <property type="project" value="UniProtKB-ARBA"/>
</dbReference>
<reference evidence="6 7" key="1">
    <citation type="journal article" date="2016" name="Proc. Natl. Acad. Sci. U.S.A.">
        <title>Comparative genomics of biotechnologically important yeasts.</title>
        <authorList>
            <person name="Riley R."/>
            <person name="Haridas S."/>
            <person name="Wolfe K.H."/>
            <person name="Lopes M.R."/>
            <person name="Hittinger C.T."/>
            <person name="Goeker M."/>
            <person name="Salamov A.A."/>
            <person name="Wisecaver J.H."/>
            <person name="Long T.M."/>
            <person name="Calvey C.H."/>
            <person name="Aerts A.L."/>
            <person name="Barry K.W."/>
            <person name="Choi C."/>
            <person name="Clum A."/>
            <person name="Coughlan A.Y."/>
            <person name="Deshpande S."/>
            <person name="Douglass A.P."/>
            <person name="Hanson S.J."/>
            <person name="Klenk H.-P."/>
            <person name="LaButti K.M."/>
            <person name="Lapidus A."/>
            <person name="Lindquist E.A."/>
            <person name="Lipzen A.M."/>
            <person name="Meier-Kolthoff J.P."/>
            <person name="Ohm R.A."/>
            <person name="Otillar R.P."/>
            <person name="Pangilinan J.L."/>
            <person name="Peng Y."/>
            <person name="Rokas A."/>
            <person name="Rosa C.A."/>
            <person name="Scheuner C."/>
            <person name="Sibirny A.A."/>
            <person name="Slot J.C."/>
            <person name="Stielow J.B."/>
            <person name="Sun H."/>
            <person name="Kurtzman C.P."/>
            <person name="Blackwell M."/>
            <person name="Grigoriev I.V."/>
            <person name="Jeffries T.W."/>
        </authorList>
    </citation>
    <scope>NUCLEOTIDE SEQUENCE [LARGE SCALE GENOMIC DNA]</scope>
    <source>
        <strain evidence="7">ATCC 58044 / CBS 1984 / NCYC 433 / NRRL Y-366-8</strain>
    </source>
</reference>
<keyword evidence="1" id="KW-0560">Oxidoreductase</keyword>
<dbReference type="PIRSF" id="PIRSF000097">
    <property type="entry name" value="AKR"/>
    <property type="match status" value="1"/>
</dbReference>
<dbReference type="InterPro" id="IPR036812">
    <property type="entry name" value="NAD(P)_OxRdtase_dom_sf"/>
</dbReference>
<dbReference type="PROSITE" id="PS00062">
    <property type="entry name" value="ALDOKETO_REDUCTASE_2"/>
    <property type="match status" value="1"/>
</dbReference>
<dbReference type="EMBL" id="KV454209">
    <property type="protein sequence ID" value="ODQ61234.1"/>
    <property type="molecule type" value="Genomic_DNA"/>
</dbReference>
<dbReference type="STRING" id="683960.A0A1E3P7N4"/>
<evidence type="ECO:0000313" key="7">
    <source>
        <dbReference type="Proteomes" id="UP000094112"/>
    </source>
</evidence>
<dbReference type="PANTHER" id="PTHR43827:SF13">
    <property type="entry name" value="ALDO_KETO REDUCTASE FAMILY PROTEIN"/>
    <property type="match status" value="1"/>
</dbReference>
<keyword evidence="7" id="KW-1185">Reference proteome</keyword>
<sequence>MAIHVEKDTLYTLNNGQKIPVSGFGLYQTPPDQTFELTYEALKAGYRQIDSAKLYENELESAQGIGKFLKDYPNVPRSEIFYTTKLFNDAHGYENAKKGIQESLDRVESHIGYIDLLLIHTPIADKERRLGTWKALQEVVETGKVKSIGVSNYGTKHLDELYSWDGLKIKPVVDQVELHPWLPRKDLQEYAKKYDFYLQAYAPLTQGQKFEDPDVSAIAKKHGYSGPEVLLAWSYYQGFIPIAKTATVKRIEPNYTTLDRVKLDEEDLAKLNKPNSYEVLTYWDPTVFKDGEENEKKWQI</sequence>
<dbReference type="FunFam" id="3.20.20.100:FF:000002">
    <property type="entry name" value="2,5-diketo-D-gluconic acid reductase A"/>
    <property type="match status" value="1"/>
</dbReference>
<feature type="binding site" evidence="3">
    <location>
        <position position="120"/>
    </location>
    <ligand>
        <name>substrate</name>
    </ligand>
</feature>
<evidence type="ECO:0000313" key="6">
    <source>
        <dbReference type="EMBL" id="ODQ61234.1"/>
    </source>
</evidence>
<protein>
    <recommendedName>
        <fullName evidence="5">NADP-dependent oxidoreductase domain-containing protein</fullName>
    </recommendedName>
</protein>
<evidence type="ECO:0000256" key="1">
    <source>
        <dbReference type="ARBA" id="ARBA00023002"/>
    </source>
</evidence>
<evidence type="ECO:0000256" key="3">
    <source>
        <dbReference type="PIRSR" id="PIRSR000097-2"/>
    </source>
</evidence>
<dbReference type="PRINTS" id="PR00069">
    <property type="entry name" value="ALDKETRDTASE"/>
</dbReference>
<evidence type="ECO:0000256" key="4">
    <source>
        <dbReference type="PIRSR" id="PIRSR000097-3"/>
    </source>
</evidence>
<proteinExistence type="predicted"/>
<dbReference type="InterPro" id="IPR020471">
    <property type="entry name" value="AKR"/>
</dbReference>
<dbReference type="SUPFAM" id="SSF51430">
    <property type="entry name" value="NAD(P)-linked oxidoreductase"/>
    <property type="match status" value="1"/>
</dbReference>
<dbReference type="AlphaFoldDB" id="A0A1E3P7N4"/>
<dbReference type="PANTHER" id="PTHR43827">
    <property type="entry name" value="2,5-DIKETO-D-GLUCONIC ACID REDUCTASE"/>
    <property type="match status" value="1"/>
</dbReference>
<dbReference type="Gene3D" id="3.20.20.100">
    <property type="entry name" value="NADP-dependent oxidoreductase domain"/>
    <property type="match status" value="1"/>
</dbReference>
<dbReference type="GeneID" id="30198685"/>
<dbReference type="InterPro" id="IPR018170">
    <property type="entry name" value="Aldo/ket_reductase_CS"/>
</dbReference>
<gene>
    <name evidence="6" type="ORF">WICANDRAFT_28014</name>
</gene>
<organism evidence="6 7">
    <name type="scientific">Wickerhamomyces anomalus (strain ATCC 58044 / CBS 1984 / NCYC 433 / NRRL Y-366-8)</name>
    <name type="common">Yeast</name>
    <name type="synonym">Hansenula anomala</name>
    <dbReference type="NCBI Taxonomy" id="683960"/>
    <lineage>
        <taxon>Eukaryota</taxon>
        <taxon>Fungi</taxon>
        <taxon>Dikarya</taxon>
        <taxon>Ascomycota</taxon>
        <taxon>Saccharomycotina</taxon>
        <taxon>Saccharomycetes</taxon>
        <taxon>Phaffomycetales</taxon>
        <taxon>Wickerhamomycetaceae</taxon>
        <taxon>Wickerhamomyces</taxon>
    </lineage>
</organism>
<evidence type="ECO:0000256" key="2">
    <source>
        <dbReference type="PIRSR" id="PIRSR000097-1"/>
    </source>
</evidence>
<feature type="site" description="Lowers pKa of active site Tyr" evidence="4">
    <location>
        <position position="85"/>
    </location>
</feature>
<dbReference type="CDD" id="cd19071">
    <property type="entry name" value="AKR_AKR1-5-like"/>
    <property type="match status" value="1"/>
</dbReference>
<accession>A0A1E3P7N4</accession>
<dbReference type="OrthoDB" id="416253at2759"/>
<name>A0A1E3P7N4_WICAA</name>
<dbReference type="RefSeq" id="XP_019040441.1">
    <property type="nucleotide sequence ID" value="XM_019181439.1"/>
</dbReference>
<dbReference type="InterPro" id="IPR023210">
    <property type="entry name" value="NADP_OxRdtase_dom"/>
</dbReference>
<feature type="domain" description="NADP-dependent oxidoreductase" evidence="5">
    <location>
        <begin position="28"/>
        <end position="273"/>
    </location>
</feature>